<feature type="region of interest" description="Disordered" evidence="1">
    <location>
        <begin position="234"/>
        <end position="309"/>
    </location>
</feature>
<dbReference type="EMBL" id="JAASRS010000001">
    <property type="protein sequence ID" value="NIK13869.1"/>
    <property type="molecule type" value="Genomic_DNA"/>
</dbReference>
<dbReference type="PANTHER" id="PTHR21666:SF291">
    <property type="entry name" value="STAGE II SPORULATION PROTEIN Q"/>
    <property type="match status" value="1"/>
</dbReference>
<gene>
    <name evidence="4" type="ORF">BDD39_000379</name>
</gene>
<protein>
    <submittedName>
        <fullName evidence="4">Stage II sporulation protein Q</fullName>
    </submittedName>
</protein>
<dbReference type="InterPro" id="IPR016047">
    <property type="entry name" value="M23ase_b-sheet_dom"/>
</dbReference>
<dbReference type="GO" id="GO:0004222">
    <property type="term" value="F:metalloendopeptidase activity"/>
    <property type="evidence" value="ECO:0007669"/>
    <property type="project" value="TreeGrafter"/>
</dbReference>
<evidence type="ECO:0000256" key="2">
    <source>
        <dbReference type="SAM" id="Phobius"/>
    </source>
</evidence>
<sequence length="309" mass="34142">MREEEKKPNLIKKPSLQRWWRKRWVFPAIYLSCAALILAGALWFQNKHNGKTGKDESEYSQSGTSQHNEPAVPVNEAVEKFTMPVLDPNSVEIKTPFYDDKASQEEQEAALVFYDNTYHPNRGIDIIRKDGKTFDVTASLSGTVTKAEKDPILGYVVEINHENGVTTVYQSLADVKVKAGDSVKQGEIIGKAGQSQFNQEAGIHAHFEIRKDSKPVNPIDYIDKPLTALTEQKAGNDNATGNANTSEQNNATSTDDQTKSNQQPSSDQQMKSNEEAPSTDEGTTTPSEEKQNDASSYKTPDASIGMART</sequence>
<dbReference type="InterPro" id="IPR050570">
    <property type="entry name" value="Cell_wall_metabolism_enzyme"/>
</dbReference>
<dbReference type="AlphaFoldDB" id="A0A846MDN3"/>
<dbReference type="CDD" id="cd12797">
    <property type="entry name" value="M23_peptidase"/>
    <property type="match status" value="1"/>
</dbReference>
<evidence type="ECO:0000313" key="4">
    <source>
        <dbReference type="EMBL" id="NIK13869.1"/>
    </source>
</evidence>
<evidence type="ECO:0000256" key="1">
    <source>
        <dbReference type="SAM" id="MobiDB-lite"/>
    </source>
</evidence>
<feature type="domain" description="M23ase beta-sheet core" evidence="3">
    <location>
        <begin position="120"/>
        <end position="218"/>
    </location>
</feature>
<accession>A0A846MDN3</accession>
<name>A0A846MDN3_9BACL</name>
<dbReference type="RefSeq" id="WP_166907735.1">
    <property type="nucleotide sequence ID" value="NZ_JAASRS010000001.1"/>
</dbReference>
<comment type="caution">
    <text evidence="4">The sequence shown here is derived from an EMBL/GenBank/DDBJ whole genome shotgun (WGS) entry which is preliminary data.</text>
</comment>
<evidence type="ECO:0000259" key="3">
    <source>
        <dbReference type="Pfam" id="PF01551"/>
    </source>
</evidence>
<proteinExistence type="predicted"/>
<organism evidence="4 5">
    <name type="scientific">Saccharococcus thermophilus</name>
    <dbReference type="NCBI Taxonomy" id="29396"/>
    <lineage>
        <taxon>Bacteria</taxon>
        <taxon>Bacillati</taxon>
        <taxon>Bacillota</taxon>
        <taxon>Bacilli</taxon>
        <taxon>Bacillales</taxon>
        <taxon>Anoxybacillaceae</taxon>
        <taxon>Saccharococcus</taxon>
    </lineage>
</organism>
<dbReference type="PANTHER" id="PTHR21666">
    <property type="entry name" value="PEPTIDASE-RELATED"/>
    <property type="match status" value="1"/>
</dbReference>
<feature type="compositionally biased region" description="Polar residues" evidence="1">
    <location>
        <begin position="246"/>
        <end position="271"/>
    </location>
</feature>
<dbReference type="InterPro" id="IPR011055">
    <property type="entry name" value="Dup_hybrid_motif"/>
</dbReference>
<keyword evidence="2" id="KW-0472">Membrane</keyword>
<keyword evidence="2" id="KW-0812">Transmembrane</keyword>
<keyword evidence="5" id="KW-1185">Reference proteome</keyword>
<feature type="compositionally biased region" description="Low complexity" evidence="1">
    <location>
        <begin position="235"/>
        <end position="245"/>
    </location>
</feature>
<dbReference type="Gene3D" id="2.70.70.10">
    <property type="entry name" value="Glucose Permease (Domain IIA)"/>
    <property type="match status" value="1"/>
</dbReference>
<dbReference type="Pfam" id="PF01551">
    <property type="entry name" value="Peptidase_M23"/>
    <property type="match status" value="1"/>
</dbReference>
<reference evidence="4 5" key="1">
    <citation type="submission" date="2020-03" db="EMBL/GenBank/DDBJ databases">
        <title>Genomic Encyclopedia of Archaeal and Bacterial Type Strains, Phase II (KMG-II): from individual species to whole genera.</title>
        <authorList>
            <person name="Goeker M."/>
        </authorList>
    </citation>
    <scope>NUCLEOTIDE SEQUENCE [LARGE SCALE GENOMIC DNA]</scope>
    <source>
        <strain evidence="4 5">DSM 4749</strain>
    </source>
</reference>
<dbReference type="SUPFAM" id="SSF51261">
    <property type="entry name" value="Duplicated hybrid motif"/>
    <property type="match status" value="1"/>
</dbReference>
<dbReference type="Proteomes" id="UP000532769">
    <property type="component" value="Unassembled WGS sequence"/>
</dbReference>
<evidence type="ECO:0000313" key="5">
    <source>
        <dbReference type="Proteomes" id="UP000532769"/>
    </source>
</evidence>
<keyword evidence="2" id="KW-1133">Transmembrane helix</keyword>
<feature type="transmembrane region" description="Helical" evidence="2">
    <location>
        <begin position="24"/>
        <end position="44"/>
    </location>
</feature>